<dbReference type="AlphaFoldDB" id="A0A1I8F950"/>
<evidence type="ECO:0000313" key="3">
    <source>
        <dbReference type="WBParaSite" id="maker-unitig_25290-snap-gene-0.2-mRNA-1"/>
    </source>
</evidence>
<dbReference type="WBParaSite" id="maker-unitig_25290-snap-gene-0.2-mRNA-1">
    <property type="protein sequence ID" value="maker-unitig_25290-snap-gene-0.2-mRNA-1"/>
    <property type="gene ID" value="maker-unitig_25290-snap-gene-0.2"/>
</dbReference>
<proteinExistence type="predicted"/>
<feature type="compositionally biased region" description="Low complexity" evidence="1">
    <location>
        <begin position="192"/>
        <end position="202"/>
    </location>
</feature>
<keyword evidence="2" id="KW-1185">Reference proteome</keyword>
<dbReference type="Proteomes" id="UP000095280">
    <property type="component" value="Unplaced"/>
</dbReference>
<organism evidence="2 3">
    <name type="scientific">Macrostomum lignano</name>
    <dbReference type="NCBI Taxonomy" id="282301"/>
    <lineage>
        <taxon>Eukaryota</taxon>
        <taxon>Metazoa</taxon>
        <taxon>Spiralia</taxon>
        <taxon>Lophotrochozoa</taxon>
        <taxon>Platyhelminthes</taxon>
        <taxon>Rhabditophora</taxon>
        <taxon>Macrostomorpha</taxon>
        <taxon>Macrostomida</taxon>
        <taxon>Macrostomidae</taxon>
        <taxon>Macrostomum</taxon>
    </lineage>
</organism>
<sequence length="346" mass="36795">SEQTSLTDQPFGSASALSRAVSLDESNSRIGGRRSKAAAATAASQACGPAGSRSAGPAWGATPASWHQTGCACGTGCRDTGSALRPPSPPPPRAPVPQPKRRFPTASLRRPRQQQWRRQTGGVLSQRHPDPALFCQQPRQPRRWQKLQQVASRLLSLRPFDQVTSPSQPQSSCCQTEWSREVRAALPAISGSAAAGRSAAVGPEVAADGPGIVNGRDHQDDHGSGCGHDGGGVQLLRDRPSSHSSPKQQQHQRRPSQWRQPPVGQEIAQTFSQPTVVLSSGNKPPVPQLASGQSRPATISLQMPAPASHRAPVCWCRACLWRPRRPAVCHSSGPPDAANIHDWTGP</sequence>
<feature type="compositionally biased region" description="Polar residues" evidence="1">
    <location>
        <begin position="1"/>
        <end position="16"/>
    </location>
</feature>
<feature type="compositionally biased region" description="Low complexity" evidence="1">
    <location>
        <begin position="37"/>
        <end position="50"/>
    </location>
</feature>
<feature type="region of interest" description="Disordered" evidence="1">
    <location>
        <begin position="1"/>
        <end position="142"/>
    </location>
</feature>
<name>A0A1I8F950_9PLAT</name>
<feature type="compositionally biased region" description="Gly residues" evidence="1">
    <location>
        <begin position="224"/>
        <end position="233"/>
    </location>
</feature>
<feature type="region of interest" description="Disordered" evidence="1">
    <location>
        <begin position="192"/>
        <end position="264"/>
    </location>
</feature>
<evidence type="ECO:0000256" key="1">
    <source>
        <dbReference type="SAM" id="MobiDB-lite"/>
    </source>
</evidence>
<protein>
    <submittedName>
        <fullName evidence="3">Uncharacterized protein</fullName>
    </submittedName>
</protein>
<feature type="compositionally biased region" description="Pro residues" evidence="1">
    <location>
        <begin position="86"/>
        <end position="98"/>
    </location>
</feature>
<reference evidence="3" key="1">
    <citation type="submission" date="2016-11" db="UniProtKB">
        <authorList>
            <consortium name="WormBaseParasite"/>
        </authorList>
    </citation>
    <scope>IDENTIFICATION</scope>
</reference>
<accession>A0A1I8F950</accession>
<evidence type="ECO:0000313" key="2">
    <source>
        <dbReference type="Proteomes" id="UP000095280"/>
    </source>
</evidence>
<feature type="region of interest" description="Disordered" evidence="1">
    <location>
        <begin position="327"/>
        <end position="346"/>
    </location>
</feature>